<dbReference type="EMBL" id="FUEG01000056">
    <property type="protein sequence ID" value="SJL18288.1"/>
    <property type="molecule type" value="Genomic_DNA"/>
</dbReference>
<keyword evidence="2" id="KW-1185">Reference proteome</keyword>
<sequence length="117" mass="12807">MKEHRKHSGVYTSLIGVGRPSTRNIPYSNICGLSLPTGASPGSLSRLTTSSPCLSFSSDYKNLVVSERTLVALAEPPAQFSFAPTLDFMDITLYIDDIIVSDFTDYSTITLSRLQRV</sequence>
<proteinExistence type="predicted"/>
<dbReference type="OrthoDB" id="10605765at2759"/>
<name>A0A284SBA0_ARMOS</name>
<organism evidence="1 2">
    <name type="scientific">Armillaria ostoyae</name>
    <name type="common">Armillaria root rot fungus</name>
    <dbReference type="NCBI Taxonomy" id="47428"/>
    <lineage>
        <taxon>Eukaryota</taxon>
        <taxon>Fungi</taxon>
        <taxon>Dikarya</taxon>
        <taxon>Basidiomycota</taxon>
        <taxon>Agaricomycotina</taxon>
        <taxon>Agaricomycetes</taxon>
        <taxon>Agaricomycetidae</taxon>
        <taxon>Agaricales</taxon>
        <taxon>Marasmiineae</taxon>
        <taxon>Physalacriaceae</taxon>
        <taxon>Armillaria</taxon>
    </lineage>
</organism>
<protein>
    <submittedName>
        <fullName evidence="1">Uncharacterized protein</fullName>
    </submittedName>
</protein>
<gene>
    <name evidence="1" type="ORF">ARMOST_21873</name>
</gene>
<dbReference type="AlphaFoldDB" id="A0A284SBA0"/>
<accession>A0A284SBA0</accession>
<evidence type="ECO:0000313" key="2">
    <source>
        <dbReference type="Proteomes" id="UP000219338"/>
    </source>
</evidence>
<reference evidence="2" key="1">
    <citation type="journal article" date="2017" name="Nat. Ecol. Evol.">
        <title>Genome expansion and lineage-specific genetic innovations in the forest pathogenic fungi Armillaria.</title>
        <authorList>
            <person name="Sipos G."/>
            <person name="Prasanna A.N."/>
            <person name="Walter M.C."/>
            <person name="O'Connor E."/>
            <person name="Balint B."/>
            <person name="Krizsan K."/>
            <person name="Kiss B."/>
            <person name="Hess J."/>
            <person name="Varga T."/>
            <person name="Slot J."/>
            <person name="Riley R."/>
            <person name="Boka B."/>
            <person name="Rigling D."/>
            <person name="Barry K."/>
            <person name="Lee J."/>
            <person name="Mihaltcheva S."/>
            <person name="LaButti K."/>
            <person name="Lipzen A."/>
            <person name="Waldron R."/>
            <person name="Moloney N.M."/>
            <person name="Sperisen C."/>
            <person name="Kredics L."/>
            <person name="Vagvoelgyi C."/>
            <person name="Patrignani A."/>
            <person name="Fitzpatrick D."/>
            <person name="Nagy I."/>
            <person name="Doyle S."/>
            <person name="Anderson J.B."/>
            <person name="Grigoriev I.V."/>
            <person name="Gueldener U."/>
            <person name="Muensterkoetter M."/>
            <person name="Nagy L.G."/>
        </authorList>
    </citation>
    <scope>NUCLEOTIDE SEQUENCE [LARGE SCALE GENOMIC DNA]</scope>
    <source>
        <strain evidence="2">C18/9</strain>
    </source>
</reference>
<evidence type="ECO:0000313" key="1">
    <source>
        <dbReference type="EMBL" id="SJL18288.1"/>
    </source>
</evidence>
<dbReference type="Proteomes" id="UP000219338">
    <property type="component" value="Unassembled WGS sequence"/>
</dbReference>